<keyword evidence="3" id="KW-1185">Reference proteome</keyword>
<dbReference type="NCBIfam" id="TIGR02532">
    <property type="entry name" value="IV_pilin_GFxxxE"/>
    <property type="match status" value="1"/>
</dbReference>
<gene>
    <name evidence="2" type="ORF">CUESP1_1814</name>
</gene>
<feature type="transmembrane region" description="Helical" evidence="1">
    <location>
        <begin position="12"/>
        <end position="30"/>
    </location>
</feature>
<dbReference type="HOGENOM" id="CLU_1479655_0_0_9"/>
<dbReference type="EMBL" id="LT669839">
    <property type="protein sequence ID" value="SHD77177.1"/>
    <property type="molecule type" value="Genomic_DNA"/>
</dbReference>
<keyword evidence="1" id="KW-1133">Transmembrane helix</keyword>
<protein>
    <submittedName>
        <fullName evidence="2">Putative Type 4 fimbrial biogenesis pilw-related protein transmembrane</fullName>
    </submittedName>
</protein>
<dbReference type="Proteomes" id="UP000245423">
    <property type="component" value="Chromosome 1"/>
</dbReference>
<keyword evidence="1" id="KW-0472">Membrane</keyword>
<evidence type="ECO:0000256" key="1">
    <source>
        <dbReference type="SAM" id="Phobius"/>
    </source>
</evidence>
<dbReference type="OrthoDB" id="1707460at2"/>
<evidence type="ECO:0000313" key="3">
    <source>
        <dbReference type="Proteomes" id="UP000245423"/>
    </source>
</evidence>
<dbReference type="InterPro" id="IPR012902">
    <property type="entry name" value="N_methyl_site"/>
</dbReference>
<proteinExistence type="predicted"/>
<accession>M1YZG7</accession>
<dbReference type="RefSeq" id="WP_005586071.1">
    <property type="nucleotide sequence ID" value="NZ_LT669839.1"/>
</dbReference>
<sequence>MGEDKGFTLIELILSLAIYSIIALSLFSLLKYSINSCNLGNMEDEVLLNGRYALEYIKREIKAADEIVSAEKFDSLNELYKDNFGFVIMNYNPGVTCKYNYSTYYFKDNKIYRIAANRIDDKLPKGSYFSGHNEIAEYIISIEDTSIDFNTKIINLSFVLGANKGKEILLESKLSIRCPIIY</sequence>
<name>M1YZG7_9FIRM</name>
<dbReference type="AlphaFoldDB" id="M1YZG7"/>
<keyword evidence="1 2" id="KW-0812">Transmembrane</keyword>
<organism evidence="2 3">
    <name type="scientific">[Clostridium] ultunense Esp</name>
    <dbReference type="NCBI Taxonomy" id="1288971"/>
    <lineage>
        <taxon>Bacteria</taxon>
        <taxon>Bacillati</taxon>
        <taxon>Bacillota</taxon>
        <taxon>Tissierellia</taxon>
        <taxon>Tissierellales</taxon>
        <taxon>Tepidimicrobiaceae</taxon>
        <taxon>Schnuerera</taxon>
    </lineage>
</organism>
<evidence type="ECO:0000313" key="2">
    <source>
        <dbReference type="EMBL" id="SHD77177.1"/>
    </source>
</evidence>
<reference evidence="2 3" key="1">
    <citation type="submission" date="2016-11" db="EMBL/GenBank/DDBJ databases">
        <authorList>
            <person name="Manzoor S."/>
        </authorList>
    </citation>
    <scope>NUCLEOTIDE SEQUENCE [LARGE SCALE GENOMIC DNA]</scope>
    <source>
        <strain evidence="2">Clostridium ultunense strain Esp</strain>
    </source>
</reference>
<dbReference type="Pfam" id="PF07963">
    <property type="entry name" value="N_methyl"/>
    <property type="match status" value="1"/>
</dbReference>